<dbReference type="OrthoDB" id="7875218at2"/>
<proteinExistence type="predicted"/>
<accession>A0A1M5R6B7</accession>
<evidence type="ECO:0000313" key="1">
    <source>
        <dbReference type="EMBL" id="SHH21731.1"/>
    </source>
</evidence>
<name>A0A1M5R6B7_9RHOB</name>
<dbReference type="RefSeq" id="WP_072777004.1">
    <property type="nucleotide sequence ID" value="NZ_FQXC01000002.1"/>
</dbReference>
<dbReference type="InterPro" id="IPR045516">
    <property type="entry name" value="DUF6477"/>
</dbReference>
<dbReference type="Proteomes" id="UP000184221">
    <property type="component" value="Unassembled WGS sequence"/>
</dbReference>
<sequence>MQDLLTQITTLRRPRLLIRAARIGAQDYRRDARLPRLLGYGVLPRTGAALVKLMAMEAEMNEQRKTGDACYGIARHVDVLTAIMGETQLLQAQVDAKIERPGFT</sequence>
<dbReference type="AlphaFoldDB" id="A0A1M5R6B7"/>
<dbReference type="STRING" id="996342.SAMN05443551_1633"/>
<dbReference type="Pfam" id="PF20083">
    <property type="entry name" value="DUF6477"/>
    <property type="match status" value="1"/>
</dbReference>
<protein>
    <submittedName>
        <fullName evidence="1">Uncharacterized protein</fullName>
    </submittedName>
</protein>
<evidence type="ECO:0000313" key="2">
    <source>
        <dbReference type="Proteomes" id="UP000184221"/>
    </source>
</evidence>
<organism evidence="1 2">
    <name type="scientific">Marivita hallyeonensis</name>
    <dbReference type="NCBI Taxonomy" id="996342"/>
    <lineage>
        <taxon>Bacteria</taxon>
        <taxon>Pseudomonadati</taxon>
        <taxon>Pseudomonadota</taxon>
        <taxon>Alphaproteobacteria</taxon>
        <taxon>Rhodobacterales</taxon>
        <taxon>Roseobacteraceae</taxon>
        <taxon>Marivita</taxon>
    </lineage>
</organism>
<gene>
    <name evidence="1" type="ORF">SAMN05443551_1633</name>
</gene>
<reference evidence="1 2" key="1">
    <citation type="submission" date="2016-11" db="EMBL/GenBank/DDBJ databases">
        <authorList>
            <person name="Jaros S."/>
            <person name="Januszkiewicz K."/>
            <person name="Wedrychowicz H."/>
        </authorList>
    </citation>
    <scope>NUCLEOTIDE SEQUENCE [LARGE SCALE GENOMIC DNA]</scope>
    <source>
        <strain evidence="1 2">DSM 29431</strain>
    </source>
</reference>
<dbReference type="EMBL" id="FQXC01000002">
    <property type="protein sequence ID" value="SHH21731.1"/>
    <property type="molecule type" value="Genomic_DNA"/>
</dbReference>
<keyword evidence="2" id="KW-1185">Reference proteome</keyword>